<accession>A0A1Y2HUC5</accession>
<name>A0A1Y2HUC5_9FUNG</name>
<keyword evidence="3" id="KW-0804">Transcription</keyword>
<dbReference type="AlphaFoldDB" id="A0A1Y2HUC5"/>
<gene>
    <name evidence="6" type="ORF">BCR44DRAFT_34002</name>
</gene>
<dbReference type="SUPFAM" id="SSF140718">
    <property type="entry name" value="Mediator hinge subcomplex-like"/>
    <property type="match status" value="1"/>
</dbReference>
<keyword evidence="7" id="KW-1185">Reference proteome</keyword>
<keyword evidence="4" id="KW-0539">Nucleus</keyword>
<evidence type="ECO:0000313" key="6">
    <source>
        <dbReference type="EMBL" id="ORZ38206.1"/>
    </source>
</evidence>
<dbReference type="Proteomes" id="UP000193411">
    <property type="component" value="Unassembled WGS sequence"/>
</dbReference>
<organism evidence="6 7">
    <name type="scientific">Catenaria anguillulae PL171</name>
    <dbReference type="NCBI Taxonomy" id="765915"/>
    <lineage>
        <taxon>Eukaryota</taxon>
        <taxon>Fungi</taxon>
        <taxon>Fungi incertae sedis</taxon>
        <taxon>Blastocladiomycota</taxon>
        <taxon>Blastocladiomycetes</taxon>
        <taxon>Blastocladiales</taxon>
        <taxon>Catenariaceae</taxon>
        <taxon>Catenaria</taxon>
    </lineage>
</organism>
<feature type="region of interest" description="Disordered" evidence="5">
    <location>
        <begin position="1"/>
        <end position="30"/>
    </location>
</feature>
<evidence type="ECO:0000256" key="2">
    <source>
        <dbReference type="ARBA" id="ARBA00023015"/>
    </source>
</evidence>
<sequence>MTQASIPLQMLPIQPGGPSQAIVPPPPPPNPSTFPHLADLESAISNDDLVSKLLDRISDLALAMQWSTQRMYELAPQLPVNDAIPVRRPNPMIPQDPEAFKRLVGDMARDITRKTRTIVDEVAKLPMDPVTLESFQPTHDRLKIDAVQASNELGQAAHSAESLLTSIRTVRRQILDLEMQRAKERAIKDLEREERETRAAFQVHPDITIPVPESDAQVHVEE</sequence>
<dbReference type="Gene3D" id="6.10.280.10">
    <property type="entry name" value="Mediator complex, subunit Med21"/>
    <property type="match status" value="1"/>
</dbReference>
<evidence type="ECO:0000256" key="4">
    <source>
        <dbReference type="ARBA" id="ARBA00023242"/>
    </source>
</evidence>
<evidence type="ECO:0008006" key="8">
    <source>
        <dbReference type="Google" id="ProtNLM"/>
    </source>
</evidence>
<evidence type="ECO:0000256" key="1">
    <source>
        <dbReference type="ARBA" id="ARBA00004123"/>
    </source>
</evidence>
<dbReference type="EMBL" id="MCFL01000009">
    <property type="protein sequence ID" value="ORZ38206.1"/>
    <property type="molecule type" value="Genomic_DNA"/>
</dbReference>
<evidence type="ECO:0000313" key="7">
    <source>
        <dbReference type="Proteomes" id="UP000193411"/>
    </source>
</evidence>
<comment type="caution">
    <text evidence="6">The sequence shown here is derived from an EMBL/GenBank/DDBJ whole genome shotgun (WGS) entry which is preliminary data.</text>
</comment>
<dbReference type="InterPro" id="IPR037212">
    <property type="entry name" value="Med7/Med21-like"/>
</dbReference>
<protein>
    <recommendedName>
        <fullName evidence="8">Mediator of RNA polymerase II transcription subunit 21</fullName>
    </recommendedName>
</protein>
<reference evidence="6 7" key="1">
    <citation type="submission" date="2016-07" db="EMBL/GenBank/DDBJ databases">
        <title>Pervasive Adenine N6-methylation of Active Genes in Fungi.</title>
        <authorList>
            <consortium name="DOE Joint Genome Institute"/>
            <person name="Mondo S.J."/>
            <person name="Dannebaum R.O."/>
            <person name="Kuo R.C."/>
            <person name="Labutti K."/>
            <person name="Haridas S."/>
            <person name="Kuo A."/>
            <person name="Salamov A."/>
            <person name="Ahrendt S.R."/>
            <person name="Lipzen A."/>
            <person name="Sullivan W."/>
            <person name="Andreopoulos W.B."/>
            <person name="Clum A."/>
            <person name="Lindquist E."/>
            <person name="Daum C."/>
            <person name="Ramamoorthy G.K."/>
            <person name="Gryganskyi A."/>
            <person name="Culley D."/>
            <person name="Magnuson J.K."/>
            <person name="James T.Y."/>
            <person name="O'Malley M.A."/>
            <person name="Stajich J.E."/>
            <person name="Spatafora J.W."/>
            <person name="Visel A."/>
            <person name="Grigoriev I.V."/>
        </authorList>
    </citation>
    <scope>NUCLEOTIDE SEQUENCE [LARGE SCALE GENOMIC DNA]</scope>
    <source>
        <strain evidence="6 7">PL171</strain>
    </source>
</reference>
<dbReference type="GO" id="GO:0016592">
    <property type="term" value="C:mediator complex"/>
    <property type="evidence" value="ECO:0007669"/>
    <property type="project" value="InterPro"/>
</dbReference>
<evidence type="ECO:0000256" key="3">
    <source>
        <dbReference type="ARBA" id="ARBA00023163"/>
    </source>
</evidence>
<comment type="subcellular location">
    <subcellularLocation>
        <location evidence="1">Nucleus</location>
    </subcellularLocation>
</comment>
<proteinExistence type="predicted"/>
<evidence type="ECO:0000256" key="5">
    <source>
        <dbReference type="SAM" id="MobiDB-lite"/>
    </source>
</evidence>
<keyword evidence="2" id="KW-0805">Transcription regulation</keyword>